<evidence type="ECO:0000256" key="1">
    <source>
        <dbReference type="ARBA" id="ARBA00022884"/>
    </source>
</evidence>
<dbReference type="AlphaFoldDB" id="A0A1D1XID7"/>
<accession>A0A1D1XID7</accession>
<dbReference type="InterPro" id="IPR012677">
    <property type="entry name" value="Nucleotide-bd_a/b_plait_sf"/>
</dbReference>
<dbReference type="InterPro" id="IPR050502">
    <property type="entry name" value="Euk_RNA-bind_prot"/>
</dbReference>
<sequence length="295" mass="31863">MALSATSPATPAALLSSSSSSSSPAAIRVRVSVYPRPSSSSFVSLPSSRGRRGGGPRKRLSLQLFSAVEGYALVEKGEQELGEEGATEKGGEATSAEEGGGEKRRKLHVANLPWDFTAPDMRELFGQCGTVTDVEIIKQKNGKSRGFAFITMSSAEAARAVIEKFDSYELQERIIRVEFAKSMKKTSSRPAGSAMETRHKIYVSNLAWKARSSNLRELFSAKFKPVSARVVFNTPSGKAAGYGFVSFSTKEEMEAAISELDGEELMGRPVRLKISERKDDNSGSETEATEINGSQ</sequence>
<evidence type="ECO:0000313" key="5">
    <source>
        <dbReference type="EMBL" id="JAT42169.1"/>
    </source>
</evidence>
<feature type="domain" description="RRM" evidence="4">
    <location>
        <begin position="105"/>
        <end position="182"/>
    </location>
</feature>
<dbReference type="Gene3D" id="3.30.70.330">
    <property type="match status" value="2"/>
</dbReference>
<dbReference type="SMART" id="SM00360">
    <property type="entry name" value="RRM"/>
    <property type="match status" value="2"/>
</dbReference>
<feature type="region of interest" description="Disordered" evidence="3">
    <location>
        <begin position="78"/>
        <end position="104"/>
    </location>
</feature>
<keyword evidence="5" id="KW-0687">Ribonucleoprotein</keyword>
<gene>
    <name evidence="5" type="primary">ROC3_1</name>
    <name evidence="5" type="ORF">g.45247</name>
</gene>
<protein>
    <submittedName>
        <fullName evidence="5">Ribonucleoprotein, chloroplastic</fullName>
    </submittedName>
</protein>
<feature type="compositionally biased region" description="Polar residues" evidence="3">
    <location>
        <begin position="283"/>
        <end position="295"/>
    </location>
</feature>
<feature type="region of interest" description="Disordered" evidence="3">
    <location>
        <begin position="1"/>
        <end position="58"/>
    </location>
</feature>
<dbReference type="GO" id="GO:0009535">
    <property type="term" value="C:chloroplast thylakoid membrane"/>
    <property type="evidence" value="ECO:0007669"/>
    <property type="project" value="TreeGrafter"/>
</dbReference>
<dbReference type="Pfam" id="PF00076">
    <property type="entry name" value="RRM_1"/>
    <property type="match status" value="2"/>
</dbReference>
<dbReference type="GO" id="GO:0003729">
    <property type="term" value="F:mRNA binding"/>
    <property type="evidence" value="ECO:0007669"/>
    <property type="project" value="TreeGrafter"/>
</dbReference>
<name>A0A1D1XID7_9ARAE</name>
<feature type="region of interest" description="Disordered" evidence="3">
    <location>
        <begin position="273"/>
        <end position="295"/>
    </location>
</feature>
<reference evidence="5" key="1">
    <citation type="submission" date="2015-07" db="EMBL/GenBank/DDBJ databases">
        <title>Transcriptome Assembly of Anthurium amnicola.</title>
        <authorList>
            <person name="Suzuki J."/>
        </authorList>
    </citation>
    <scope>NUCLEOTIDE SEQUENCE</scope>
</reference>
<dbReference type="GO" id="GO:1901259">
    <property type="term" value="P:chloroplast rRNA processing"/>
    <property type="evidence" value="ECO:0007669"/>
    <property type="project" value="TreeGrafter"/>
</dbReference>
<feature type="compositionally biased region" description="Basic residues" evidence="3">
    <location>
        <begin position="49"/>
        <end position="58"/>
    </location>
</feature>
<dbReference type="PANTHER" id="PTHR48025:SF6">
    <property type="entry name" value="RRM DOMAIN-CONTAINING PROTEIN"/>
    <property type="match status" value="1"/>
</dbReference>
<proteinExistence type="predicted"/>
<dbReference type="PROSITE" id="PS50102">
    <property type="entry name" value="RRM"/>
    <property type="match status" value="2"/>
</dbReference>
<dbReference type="InterPro" id="IPR000504">
    <property type="entry name" value="RRM_dom"/>
</dbReference>
<dbReference type="EMBL" id="GDJX01025767">
    <property type="protein sequence ID" value="JAT42169.1"/>
    <property type="molecule type" value="Transcribed_RNA"/>
</dbReference>
<feature type="compositionally biased region" description="Low complexity" evidence="3">
    <location>
        <begin position="1"/>
        <end position="48"/>
    </location>
</feature>
<keyword evidence="1 2" id="KW-0694">RNA-binding</keyword>
<evidence type="ECO:0000259" key="4">
    <source>
        <dbReference type="PROSITE" id="PS50102"/>
    </source>
</evidence>
<evidence type="ECO:0000256" key="2">
    <source>
        <dbReference type="PROSITE-ProRule" id="PRU00176"/>
    </source>
</evidence>
<evidence type="ECO:0000256" key="3">
    <source>
        <dbReference type="SAM" id="MobiDB-lite"/>
    </source>
</evidence>
<dbReference type="PANTHER" id="PTHR48025">
    <property type="entry name" value="OS02G0815200 PROTEIN"/>
    <property type="match status" value="1"/>
</dbReference>
<dbReference type="GO" id="GO:1990904">
    <property type="term" value="C:ribonucleoprotein complex"/>
    <property type="evidence" value="ECO:0007669"/>
    <property type="project" value="UniProtKB-KW"/>
</dbReference>
<dbReference type="CDD" id="cd00590">
    <property type="entry name" value="RRM_SF"/>
    <property type="match status" value="1"/>
</dbReference>
<dbReference type="InterPro" id="IPR035979">
    <property type="entry name" value="RBD_domain_sf"/>
</dbReference>
<organism evidence="5">
    <name type="scientific">Anthurium amnicola</name>
    <dbReference type="NCBI Taxonomy" id="1678845"/>
    <lineage>
        <taxon>Eukaryota</taxon>
        <taxon>Viridiplantae</taxon>
        <taxon>Streptophyta</taxon>
        <taxon>Embryophyta</taxon>
        <taxon>Tracheophyta</taxon>
        <taxon>Spermatophyta</taxon>
        <taxon>Magnoliopsida</taxon>
        <taxon>Liliopsida</taxon>
        <taxon>Araceae</taxon>
        <taxon>Pothoideae</taxon>
        <taxon>Potheae</taxon>
        <taxon>Anthurium</taxon>
    </lineage>
</organism>
<dbReference type="SUPFAM" id="SSF54928">
    <property type="entry name" value="RNA-binding domain, RBD"/>
    <property type="match status" value="2"/>
</dbReference>
<feature type="domain" description="RRM" evidence="4">
    <location>
        <begin position="199"/>
        <end position="277"/>
    </location>
</feature>